<gene>
    <name evidence="3" type="ORF">G3T16_07370</name>
</gene>
<evidence type="ECO:0000313" key="4">
    <source>
        <dbReference type="Proteomes" id="UP000477680"/>
    </source>
</evidence>
<name>A0A6C0U876_9GAMM</name>
<dbReference type="InterPro" id="IPR050190">
    <property type="entry name" value="UPF0213_domain"/>
</dbReference>
<dbReference type="PANTHER" id="PTHR34477">
    <property type="entry name" value="UPF0213 PROTEIN YHBQ"/>
    <property type="match status" value="1"/>
</dbReference>
<evidence type="ECO:0000256" key="1">
    <source>
        <dbReference type="ARBA" id="ARBA00007435"/>
    </source>
</evidence>
<dbReference type="PANTHER" id="PTHR34477:SF1">
    <property type="entry name" value="UPF0213 PROTEIN YHBQ"/>
    <property type="match status" value="1"/>
</dbReference>
<comment type="similarity">
    <text evidence="1">Belongs to the UPF0213 family.</text>
</comment>
<dbReference type="Proteomes" id="UP000477680">
    <property type="component" value="Chromosome"/>
</dbReference>
<feature type="domain" description="GIY-YIG" evidence="2">
    <location>
        <begin position="1"/>
        <end position="71"/>
    </location>
</feature>
<reference evidence="3 4" key="1">
    <citation type="submission" date="2020-02" db="EMBL/GenBank/DDBJ databases">
        <title>Genome sequencing for Kineobactrum sp. M2.</title>
        <authorList>
            <person name="Park S.-J."/>
        </authorList>
    </citation>
    <scope>NUCLEOTIDE SEQUENCE [LARGE SCALE GENOMIC DNA]</scope>
    <source>
        <strain evidence="3 4">M2</strain>
    </source>
</reference>
<dbReference type="AlphaFoldDB" id="A0A6C0U876"/>
<dbReference type="PROSITE" id="PS50164">
    <property type="entry name" value="GIY_YIG"/>
    <property type="match status" value="1"/>
</dbReference>
<sequence>MVCADGSLYTGVTVNLQRRVQQHNGTLAGGPRYTRGRRPVHLQWSEAAPDRAAALRREAAIKRLPRAAKLALFSC</sequence>
<dbReference type="SUPFAM" id="SSF82771">
    <property type="entry name" value="GIY-YIG endonuclease"/>
    <property type="match status" value="1"/>
</dbReference>
<dbReference type="InterPro" id="IPR000305">
    <property type="entry name" value="GIY-YIG_endonuc"/>
</dbReference>
<dbReference type="EMBL" id="CP048711">
    <property type="protein sequence ID" value="QIB67579.1"/>
    <property type="molecule type" value="Genomic_DNA"/>
</dbReference>
<protein>
    <submittedName>
        <fullName evidence="3">GIY-YIG nuclease family protein</fullName>
    </submittedName>
</protein>
<organism evidence="3 4">
    <name type="scientific">Kineobactrum salinum</name>
    <dbReference type="NCBI Taxonomy" id="2708301"/>
    <lineage>
        <taxon>Bacteria</taxon>
        <taxon>Pseudomonadati</taxon>
        <taxon>Pseudomonadota</taxon>
        <taxon>Gammaproteobacteria</taxon>
        <taxon>Cellvibrionales</taxon>
        <taxon>Halieaceae</taxon>
        <taxon>Kineobactrum</taxon>
    </lineage>
</organism>
<accession>A0A6C0U876</accession>
<evidence type="ECO:0000259" key="2">
    <source>
        <dbReference type="PROSITE" id="PS50164"/>
    </source>
</evidence>
<dbReference type="Gene3D" id="3.40.1440.10">
    <property type="entry name" value="GIY-YIG endonuclease"/>
    <property type="match status" value="1"/>
</dbReference>
<keyword evidence="4" id="KW-1185">Reference proteome</keyword>
<evidence type="ECO:0000313" key="3">
    <source>
        <dbReference type="EMBL" id="QIB67579.1"/>
    </source>
</evidence>
<proteinExistence type="inferred from homology"/>
<dbReference type="Pfam" id="PF01541">
    <property type="entry name" value="GIY-YIG"/>
    <property type="match status" value="1"/>
</dbReference>
<dbReference type="InterPro" id="IPR035901">
    <property type="entry name" value="GIY-YIG_endonuc_sf"/>
</dbReference>
<dbReference type="KEGG" id="kim:G3T16_07370"/>
<dbReference type="CDD" id="cd10456">
    <property type="entry name" value="GIY-YIG_UPF0213"/>
    <property type="match status" value="1"/>
</dbReference>